<keyword evidence="7" id="KW-0547">Nucleotide-binding</keyword>
<keyword evidence="10" id="KW-0157">Chromophore</keyword>
<dbReference type="PRINTS" id="PR01033">
    <property type="entry name" value="PHYTOCHROME"/>
</dbReference>
<dbReference type="SUPFAM" id="SSF52172">
    <property type="entry name" value="CheY-like"/>
    <property type="match status" value="1"/>
</dbReference>
<dbReference type="InterPro" id="IPR001294">
    <property type="entry name" value="Phytochrome"/>
</dbReference>
<dbReference type="Gene3D" id="3.30.450.20">
    <property type="entry name" value="PAS domain"/>
    <property type="match status" value="1"/>
</dbReference>
<name>A0ABQ5V5G3_9PROT</name>
<reference evidence="15" key="2">
    <citation type="submission" date="2023-01" db="EMBL/GenBank/DDBJ databases">
        <title>Draft genome sequence of Algimonas ampicilliniresistens strain NBRC 108219.</title>
        <authorList>
            <person name="Sun Q."/>
            <person name="Mori K."/>
        </authorList>
    </citation>
    <scope>NUCLEOTIDE SEQUENCE</scope>
    <source>
        <strain evidence="15">NBRC 108219</strain>
    </source>
</reference>
<keyword evidence="5" id="KW-0716">Sensory transduction</keyword>
<dbReference type="InterPro" id="IPR011102">
    <property type="entry name" value="Sig_transdc_His_kinase_HWE"/>
</dbReference>
<keyword evidence="8 15" id="KW-0418">Kinase</keyword>
<dbReference type="PROSITE" id="PS50110">
    <property type="entry name" value="RESPONSE_REGULATORY"/>
    <property type="match status" value="1"/>
</dbReference>
<evidence type="ECO:0000259" key="13">
    <source>
        <dbReference type="PROSITE" id="PS50046"/>
    </source>
</evidence>
<dbReference type="Gene3D" id="3.30.450.40">
    <property type="match status" value="1"/>
</dbReference>
<dbReference type="SMART" id="SM00065">
    <property type="entry name" value="GAF"/>
    <property type="match status" value="1"/>
</dbReference>
<evidence type="ECO:0000256" key="5">
    <source>
        <dbReference type="ARBA" id="ARBA00022606"/>
    </source>
</evidence>
<dbReference type="Pfam" id="PF01590">
    <property type="entry name" value="GAF"/>
    <property type="match status" value="1"/>
</dbReference>
<keyword evidence="6" id="KW-0808">Transferase</keyword>
<organism evidence="15 16">
    <name type="scientific">Algimonas ampicilliniresistens</name>
    <dbReference type="NCBI Taxonomy" id="1298735"/>
    <lineage>
        <taxon>Bacteria</taxon>
        <taxon>Pseudomonadati</taxon>
        <taxon>Pseudomonadota</taxon>
        <taxon>Alphaproteobacteria</taxon>
        <taxon>Maricaulales</taxon>
        <taxon>Robiginitomaculaceae</taxon>
        <taxon>Algimonas</taxon>
    </lineage>
</organism>
<comment type="caution">
    <text evidence="15">The sequence shown here is derived from an EMBL/GenBank/DDBJ whole genome shotgun (WGS) entry which is preliminary data.</text>
</comment>
<reference evidence="15" key="1">
    <citation type="journal article" date="2014" name="Int. J. Syst. Evol. Microbiol.">
        <title>Complete genome of a new Firmicutes species belonging to the dominant human colonic microbiota ('Ruminococcus bicirculans') reveals two chromosomes and a selective capacity to utilize plant glucans.</title>
        <authorList>
            <consortium name="NISC Comparative Sequencing Program"/>
            <person name="Wegmann U."/>
            <person name="Louis P."/>
            <person name="Goesmann A."/>
            <person name="Henrissat B."/>
            <person name="Duncan S.H."/>
            <person name="Flint H.J."/>
        </authorList>
    </citation>
    <scope>NUCLEOTIDE SEQUENCE</scope>
    <source>
        <strain evidence="15">NBRC 108219</strain>
    </source>
</reference>
<evidence type="ECO:0000256" key="11">
    <source>
        <dbReference type="ARBA" id="ARBA00023170"/>
    </source>
</evidence>
<keyword evidence="4 12" id="KW-0597">Phosphoprotein</keyword>
<evidence type="ECO:0000256" key="6">
    <source>
        <dbReference type="ARBA" id="ARBA00022679"/>
    </source>
</evidence>
<evidence type="ECO:0000256" key="8">
    <source>
        <dbReference type="ARBA" id="ARBA00022777"/>
    </source>
</evidence>
<dbReference type="SMART" id="SM00911">
    <property type="entry name" value="HWE_HK"/>
    <property type="match status" value="1"/>
</dbReference>
<dbReference type="Gene3D" id="3.30.450.270">
    <property type="match status" value="1"/>
</dbReference>
<dbReference type="InterPro" id="IPR036890">
    <property type="entry name" value="HATPase_C_sf"/>
</dbReference>
<dbReference type="InterPro" id="IPR003018">
    <property type="entry name" value="GAF"/>
</dbReference>
<keyword evidence="11" id="KW-0675">Receptor</keyword>
<keyword evidence="3" id="KW-0600">Photoreceptor protein</keyword>
<dbReference type="Pfam" id="PF00360">
    <property type="entry name" value="PHY"/>
    <property type="match status" value="1"/>
</dbReference>
<dbReference type="SUPFAM" id="SSF55785">
    <property type="entry name" value="PYP-like sensor domain (PAS domain)"/>
    <property type="match status" value="1"/>
</dbReference>
<comment type="catalytic activity">
    <reaction evidence="1">
        <text>ATP + protein L-histidine = ADP + protein N-phospho-L-histidine.</text>
        <dbReference type="EC" id="2.7.13.3"/>
    </reaction>
</comment>
<dbReference type="PROSITE" id="PS50046">
    <property type="entry name" value="PHYTOCHROME_2"/>
    <property type="match status" value="1"/>
</dbReference>
<evidence type="ECO:0000256" key="12">
    <source>
        <dbReference type="PROSITE-ProRule" id="PRU00169"/>
    </source>
</evidence>
<dbReference type="InterPro" id="IPR001789">
    <property type="entry name" value="Sig_transdc_resp-reg_receiver"/>
</dbReference>
<feature type="domain" description="Phytochrome chromophore attachment site" evidence="13">
    <location>
        <begin position="150"/>
        <end position="306"/>
    </location>
</feature>
<dbReference type="EC" id="2.7.13.3" evidence="2"/>
<dbReference type="EMBL" id="BSNK01000001">
    <property type="protein sequence ID" value="GLQ22332.1"/>
    <property type="molecule type" value="Genomic_DNA"/>
</dbReference>
<evidence type="ECO:0000313" key="16">
    <source>
        <dbReference type="Proteomes" id="UP001161391"/>
    </source>
</evidence>
<dbReference type="PANTHER" id="PTHR41523">
    <property type="entry name" value="TWO-COMPONENT SYSTEM SENSOR PROTEIN"/>
    <property type="match status" value="1"/>
</dbReference>
<dbReference type="SUPFAM" id="SSF55781">
    <property type="entry name" value="GAF domain-like"/>
    <property type="match status" value="2"/>
</dbReference>
<dbReference type="InterPro" id="IPR011006">
    <property type="entry name" value="CheY-like_superfamily"/>
</dbReference>
<evidence type="ECO:0000256" key="1">
    <source>
        <dbReference type="ARBA" id="ARBA00000085"/>
    </source>
</evidence>
<dbReference type="InterPro" id="IPR029016">
    <property type="entry name" value="GAF-like_dom_sf"/>
</dbReference>
<dbReference type="Pfam" id="PF00072">
    <property type="entry name" value="Response_reg"/>
    <property type="match status" value="1"/>
</dbReference>
<sequence length="853" mass="93564">MSKSNLSHNEELALDNCDSEPIHTPGSIQAFGCILAGNTDLARIDYASSNTADILGMAPAKLLGISFEEILGRSLAHDVRNTLSMSTSSRQRERVGLLTRDQQVVEVFTHLNLDGLAVVEFEPIEPTANDRRSSVDKMRILLDQASHQRSIQNLLKVCAHGLRDLTGYDRVKAYQYSDNGDGEVVAESRTSKAESFLGLRYPSWDVPTQARALQVKNPVRILSGVAHAPVPVLALSEDLAPLDMSLAHLRGVSPIHIEYLQNMGVHATLTIGLVVSGRLWGMFACHHLEPRNISSDLRIAVELFGQLISLVIQQKLEVERANARTQTGEGRRRILAETDASTDLLHAFPTLGPILQDVVDSDGLAIIRDDRIQTLGSTPSSDAIRVIAGRKPDDDNLLENTSSLLHEGWVTDQDLADTAGCLLIRSTAAYPLQLMFFRDGKTRNVNWAGKPEKTIKQGAFGPRLTPRESFAAYMEQQSGWSIDWSAFDNEAGREFQILLTQITAKGERAQMLRHKDLVSHQRQQDLLIAELNHRVKNILALIRSLSRQAKSSSASLESYAQALEQRISALAAAHDLAVDNTMQGVSLRSILETELRPYANDDGAQYLLSGPLIGLRPDVSPIIALVIHEVVTNAAKYGALSTPDGIVRARWSLEETGLTFSWLEMNGPKVSPPTRHGFGRSLIERAIPYEFDGTSILEYPESGVKFDFTLPTKLLVEIEEEKAVKIVGSIGKVERVASDQTALLVEDNIVLAMDMVESLTRLGTRSVETSATVEEALRHLKNQTFDFAVLDMNLRGVVSFDIAKALMEAGTPFLFVTGYGSSLDVPTELKSIKILTKPVDDGALSKAVGDLLS</sequence>
<evidence type="ECO:0000256" key="10">
    <source>
        <dbReference type="ARBA" id="ARBA00022991"/>
    </source>
</evidence>
<protein>
    <recommendedName>
        <fullName evidence="2">histidine kinase</fullName>
        <ecNumber evidence="2">2.7.13.3</ecNumber>
    </recommendedName>
</protein>
<evidence type="ECO:0000256" key="9">
    <source>
        <dbReference type="ARBA" id="ARBA00022840"/>
    </source>
</evidence>
<evidence type="ECO:0000256" key="3">
    <source>
        <dbReference type="ARBA" id="ARBA00022543"/>
    </source>
</evidence>
<dbReference type="InterPro" id="IPR016132">
    <property type="entry name" value="Phyto_chromo_attachment"/>
</dbReference>
<gene>
    <name evidence="15" type="ORF">GCM10007853_02060</name>
</gene>
<evidence type="ECO:0000259" key="14">
    <source>
        <dbReference type="PROSITE" id="PS50110"/>
    </source>
</evidence>
<dbReference type="RefSeq" id="WP_284386653.1">
    <property type="nucleotide sequence ID" value="NZ_BSNK01000001.1"/>
</dbReference>
<proteinExistence type="predicted"/>
<dbReference type="Pfam" id="PF08446">
    <property type="entry name" value="PAS_2"/>
    <property type="match status" value="1"/>
</dbReference>
<evidence type="ECO:0000313" key="15">
    <source>
        <dbReference type="EMBL" id="GLQ22332.1"/>
    </source>
</evidence>
<accession>A0ABQ5V5G3</accession>
<evidence type="ECO:0000256" key="7">
    <source>
        <dbReference type="ARBA" id="ARBA00022741"/>
    </source>
</evidence>
<evidence type="ECO:0000256" key="2">
    <source>
        <dbReference type="ARBA" id="ARBA00012438"/>
    </source>
</evidence>
<dbReference type="InterPro" id="IPR035965">
    <property type="entry name" value="PAS-like_dom_sf"/>
</dbReference>
<dbReference type="InterPro" id="IPR043150">
    <property type="entry name" value="Phytochrome_PHY_sf"/>
</dbReference>
<dbReference type="Proteomes" id="UP001161391">
    <property type="component" value="Unassembled WGS sequence"/>
</dbReference>
<evidence type="ECO:0000256" key="4">
    <source>
        <dbReference type="ARBA" id="ARBA00022553"/>
    </source>
</evidence>
<dbReference type="SMART" id="SM00448">
    <property type="entry name" value="REC"/>
    <property type="match status" value="1"/>
</dbReference>
<feature type="modified residue" description="4-aspartylphosphate" evidence="12">
    <location>
        <position position="791"/>
    </location>
</feature>
<dbReference type="Pfam" id="PF07536">
    <property type="entry name" value="HWE_HK"/>
    <property type="match status" value="1"/>
</dbReference>
<dbReference type="Gene3D" id="3.40.50.2300">
    <property type="match status" value="1"/>
</dbReference>
<dbReference type="GO" id="GO:0016301">
    <property type="term" value="F:kinase activity"/>
    <property type="evidence" value="ECO:0007669"/>
    <property type="project" value="UniProtKB-KW"/>
</dbReference>
<dbReference type="InterPro" id="IPR013654">
    <property type="entry name" value="PAS_2"/>
</dbReference>
<feature type="domain" description="Response regulatory" evidence="14">
    <location>
        <begin position="741"/>
        <end position="852"/>
    </location>
</feature>
<keyword evidence="16" id="KW-1185">Reference proteome</keyword>
<dbReference type="Gene3D" id="3.30.565.10">
    <property type="entry name" value="Histidine kinase-like ATPase, C-terminal domain"/>
    <property type="match status" value="1"/>
</dbReference>
<dbReference type="InterPro" id="IPR013515">
    <property type="entry name" value="Phytochrome_cen-reg"/>
</dbReference>
<dbReference type="PANTHER" id="PTHR41523:SF7">
    <property type="entry name" value="HISTIDINE KINASE"/>
    <property type="match status" value="1"/>
</dbReference>
<keyword evidence="9" id="KW-0067">ATP-binding</keyword>